<sequence length="247" mass="27902">MATPCSSTRFCVVAETGRSLNLEAQAGTNWISPALSTSTHDVSVLKHPGRHSREALGAPVHCMRSGGSHTRLGVDENQIRRYMHLDARERSLGRRLGGAFVCGGGARERMKWALQRRTADANPDVCHGNVAFQLVVAPPGNPVFTRDAGTTAQQLRKRGATTSETRRNNYFESLQFFELRKRKRFKISYRHLARQHRVRPGRSGRPGTPHRFHLHIGRHSPLWCKWEMKAFRLLPGKALRWAEPIQS</sequence>
<name>A0ABM9KBB1_9RALS</name>
<reference evidence="1 2" key="1">
    <citation type="submission" date="2023-07" db="EMBL/GenBank/DDBJ databases">
        <authorList>
            <person name="Peeters C."/>
        </authorList>
    </citation>
    <scope>NUCLEOTIDE SEQUENCE [LARGE SCALE GENOMIC DNA]</scope>
    <source>
        <strain evidence="1 2">LMG 18101</strain>
    </source>
</reference>
<evidence type="ECO:0000313" key="2">
    <source>
        <dbReference type="Proteomes" id="UP001189757"/>
    </source>
</evidence>
<keyword evidence="2" id="KW-1185">Reference proteome</keyword>
<gene>
    <name evidence="1" type="ORF">LMG18101_05142</name>
</gene>
<protein>
    <recommendedName>
        <fullName evidence="3">DUF4113 domain-containing protein</fullName>
    </recommendedName>
</protein>
<dbReference type="EMBL" id="CATZLL010000026">
    <property type="protein sequence ID" value="CAJ0822706.1"/>
    <property type="molecule type" value="Genomic_DNA"/>
</dbReference>
<evidence type="ECO:0000313" key="1">
    <source>
        <dbReference type="EMBL" id="CAJ0822706.1"/>
    </source>
</evidence>
<proteinExistence type="predicted"/>
<evidence type="ECO:0008006" key="3">
    <source>
        <dbReference type="Google" id="ProtNLM"/>
    </source>
</evidence>
<accession>A0ABM9KBB1</accession>
<dbReference type="Proteomes" id="UP001189757">
    <property type="component" value="Unassembled WGS sequence"/>
</dbReference>
<organism evidence="1 2">
    <name type="scientific">Ralstonia flaminis</name>
    <dbReference type="NCBI Taxonomy" id="3058597"/>
    <lineage>
        <taxon>Bacteria</taxon>
        <taxon>Pseudomonadati</taxon>
        <taxon>Pseudomonadota</taxon>
        <taxon>Betaproteobacteria</taxon>
        <taxon>Burkholderiales</taxon>
        <taxon>Burkholderiaceae</taxon>
        <taxon>Ralstonia</taxon>
    </lineage>
</organism>
<comment type="caution">
    <text evidence="1">The sequence shown here is derived from an EMBL/GenBank/DDBJ whole genome shotgun (WGS) entry which is preliminary data.</text>
</comment>